<evidence type="ECO:0000313" key="10">
    <source>
        <dbReference type="EMBL" id="MBD2866163.1"/>
    </source>
</evidence>
<dbReference type="EMBL" id="JACXJA010000053">
    <property type="protein sequence ID" value="MBD2866163.1"/>
    <property type="molecule type" value="Genomic_DNA"/>
</dbReference>
<name>A0A927H386_9BACL</name>
<evidence type="ECO:0000256" key="2">
    <source>
        <dbReference type="ARBA" id="ARBA00022475"/>
    </source>
</evidence>
<dbReference type="GO" id="GO:0016763">
    <property type="term" value="F:pentosyltransferase activity"/>
    <property type="evidence" value="ECO:0007669"/>
    <property type="project" value="TreeGrafter"/>
</dbReference>
<evidence type="ECO:0000256" key="5">
    <source>
        <dbReference type="ARBA" id="ARBA00022692"/>
    </source>
</evidence>
<feature type="transmembrane region" description="Helical" evidence="8">
    <location>
        <begin position="283"/>
        <end position="299"/>
    </location>
</feature>
<feature type="transmembrane region" description="Helical" evidence="8">
    <location>
        <begin position="470"/>
        <end position="489"/>
    </location>
</feature>
<feature type="transmembrane region" description="Helical" evidence="8">
    <location>
        <begin position="425"/>
        <end position="442"/>
    </location>
</feature>
<reference evidence="10" key="1">
    <citation type="submission" date="2020-09" db="EMBL/GenBank/DDBJ databases">
        <title>A novel bacterium of genus Paenibacillus, isolated from South China Sea.</title>
        <authorList>
            <person name="Huang H."/>
            <person name="Mo K."/>
            <person name="Hu Y."/>
        </authorList>
    </citation>
    <scope>NUCLEOTIDE SEQUENCE</scope>
    <source>
        <strain evidence="10">IB182363</strain>
    </source>
</reference>
<dbReference type="InterPro" id="IPR050297">
    <property type="entry name" value="LipidA_mod_glycosyltrf_83"/>
</dbReference>
<feature type="transmembrane region" description="Helical" evidence="8">
    <location>
        <begin position="238"/>
        <end position="254"/>
    </location>
</feature>
<gene>
    <name evidence="10" type="ORF">IDH45_29735</name>
</gene>
<keyword evidence="7 8" id="KW-0472">Membrane</keyword>
<keyword evidence="4" id="KW-0808">Transferase</keyword>
<proteinExistence type="predicted"/>
<feature type="transmembrane region" description="Helical" evidence="8">
    <location>
        <begin position="448"/>
        <end position="463"/>
    </location>
</feature>
<keyword evidence="2" id="KW-1003">Cell membrane</keyword>
<dbReference type="Pfam" id="PF13231">
    <property type="entry name" value="PMT_2"/>
    <property type="match status" value="1"/>
</dbReference>
<dbReference type="InterPro" id="IPR038731">
    <property type="entry name" value="RgtA/B/C-like"/>
</dbReference>
<dbReference type="GO" id="GO:0005886">
    <property type="term" value="C:plasma membrane"/>
    <property type="evidence" value="ECO:0007669"/>
    <property type="project" value="UniProtKB-SubCell"/>
</dbReference>
<feature type="transmembrane region" description="Helical" evidence="8">
    <location>
        <begin position="311"/>
        <end position="328"/>
    </location>
</feature>
<evidence type="ECO:0000256" key="4">
    <source>
        <dbReference type="ARBA" id="ARBA00022679"/>
    </source>
</evidence>
<keyword evidence="5 8" id="KW-0812">Transmembrane</keyword>
<dbReference type="RefSeq" id="WP_190931781.1">
    <property type="nucleotide sequence ID" value="NZ_JACXJA010000053.1"/>
</dbReference>
<evidence type="ECO:0000256" key="3">
    <source>
        <dbReference type="ARBA" id="ARBA00022676"/>
    </source>
</evidence>
<feature type="transmembrane region" description="Helical" evidence="8">
    <location>
        <begin position="214"/>
        <end position="232"/>
    </location>
</feature>
<evidence type="ECO:0000313" key="11">
    <source>
        <dbReference type="Proteomes" id="UP000639396"/>
    </source>
</evidence>
<feature type="transmembrane region" description="Helical" evidence="8">
    <location>
        <begin position="6"/>
        <end position="21"/>
    </location>
</feature>
<sequence length="620" mass="70024">MSIGLFIAATLIVGFGAYWFMKSLHIQGAIGQFAAWWVLGFAQIIVSLLAAGVFLEMLVPSVVLLLNAGITAVAGILYYRIGDREQAVNHLWWSSLLREILHAPAWLALILITAWALGWSVYLICLLPANDWDGLFYHLVSPAYWMQERQITITPFAVWTNVYPQNAHLIYTWLVLFLRDDIIVDAGQFLFAIAGAASVAGITRSFGAGRAGAAGAACLFLTTPIVLAQLTADYVDTALASMFLVAFWFVLRFIRGRHRGDLLLSGIAGGIALGIKSSALACVGVTGLILFIWCVWEVFGKRMSVKQAVHLHLLMVVPIVLLGSFWYIRTWLTYGNPLHPFRIDVLGYPLFPGQGTVHDMIMVPNTPPELLGLPWWEQIWLAWMQPAQTVVYSQHLGGFGLQWPVFLFPALVLFTVLAAWKRQRAFLLLCLPLIVIFVTQPAAWWSRYTISFVALGAASFVLLSEKLKRWAAILLQGALVAVVAVSVFYQHQAYNPELLQQAASLPREERTFGRLFNPDYAFIDKVPDGTRFAIKFGDFAYPFFGNRFQHTVYQLRMQSENEFWQFLDERRIDYVFTVKDTPYDKWAQSRPQECVPEGTMERYRLYRIDRERMDGIASAN</sequence>
<evidence type="ECO:0000256" key="7">
    <source>
        <dbReference type="ARBA" id="ARBA00023136"/>
    </source>
</evidence>
<comment type="caution">
    <text evidence="10">The sequence shown here is derived from an EMBL/GenBank/DDBJ whole genome shotgun (WGS) entry which is preliminary data.</text>
</comment>
<keyword evidence="11" id="KW-1185">Reference proteome</keyword>
<evidence type="ECO:0000256" key="1">
    <source>
        <dbReference type="ARBA" id="ARBA00004651"/>
    </source>
</evidence>
<feature type="transmembrane region" description="Helical" evidence="8">
    <location>
        <begin position="401"/>
        <end position="420"/>
    </location>
</feature>
<feature type="domain" description="Glycosyltransferase RgtA/B/C/D-like" evidence="9">
    <location>
        <begin position="186"/>
        <end position="320"/>
    </location>
</feature>
<evidence type="ECO:0000256" key="6">
    <source>
        <dbReference type="ARBA" id="ARBA00022989"/>
    </source>
</evidence>
<dbReference type="GO" id="GO:0009103">
    <property type="term" value="P:lipopolysaccharide biosynthetic process"/>
    <property type="evidence" value="ECO:0007669"/>
    <property type="project" value="UniProtKB-ARBA"/>
</dbReference>
<keyword evidence="6 8" id="KW-1133">Transmembrane helix</keyword>
<evidence type="ECO:0000259" key="9">
    <source>
        <dbReference type="Pfam" id="PF13231"/>
    </source>
</evidence>
<dbReference type="Proteomes" id="UP000639396">
    <property type="component" value="Unassembled WGS sequence"/>
</dbReference>
<feature type="transmembrane region" description="Helical" evidence="8">
    <location>
        <begin position="100"/>
        <end position="129"/>
    </location>
</feature>
<dbReference type="AlphaFoldDB" id="A0A927H386"/>
<feature type="transmembrane region" description="Helical" evidence="8">
    <location>
        <begin position="61"/>
        <end position="79"/>
    </location>
</feature>
<organism evidence="10 11">
    <name type="scientific">Paenibacillus oceani</name>
    <dbReference type="NCBI Taxonomy" id="2772510"/>
    <lineage>
        <taxon>Bacteria</taxon>
        <taxon>Bacillati</taxon>
        <taxon>Bacillota</taxon>
        <taxon>Bacilli</taxon>
        <taxon>Bacillales</taxon>
        <taxon>Paenibacillaceae</taxon>
        <taxon>Paenibacillus</taxon>
    </lineage>
</organism>
<dbReference type="PANTHER" id="PTHR33908">
    <property type="entry name" value="MANNOSYLTRANSFERASE YKCB-RELATED"/>
    <property type="match status" value="1"/>
</dbReference>
<accession>A0A927H386</accession>
<evidence type="ECO:0000256" key="8">
    <source>
        <dbReference type="SAM" id="Phobius"/>
    </source>
</evidence>
<keyword evidence="3" id="KW-0328">Glycosyltransferase</keyword>
<dbReference type="PANTHER" id="PTHR33908:SF11">
    <property type="entry name" value="MEMBRANE PROTEIN"/>
    <property type="match status" value="1"/>
</dbReference>
<comment type="subcellular location">
    <subcellularLocation>
        <location evidence="1">Cell membrane</location>
        <topology evidence="1">Multi-pass membrane protein</topology>
    </subcellularLocation>
</comment>
<protein>
    <submittedName>
        <fullName evidence="10">Glycosyltransferase family 39 protein</fullName>
    </submittedName>
</protein>
<feature type="transmembrane region" description="Helical" evidence="8">
    <location>
        <begin position="33"/>
        <end position="55"/>
    </location>
</feature>